<name>A0A182YSB6_ANOST</name>
<dbReference type="SUPFAM" id="SSF81321">
    <property type="entry name" value="Family A G protein-coupled receptor-like"/>
    <property type="match status" value="1"/>
</dbReference>
<dbReference type="EnsemblMetazoa" id="ASTEI11352-RA">
    <property type="protein sequence ID" value="ASTEI11352-PA"/>
    <property type="gene ID" value="ASTEI11352"/>
</dbReference>
<sequence length="273" mass="28940">MNHTQSLDDRGTRRQQQRTNASPPIPLRLVTVTTLPATVTGATGRFVTSSAINLSERLDHTTHTRSVPGLAASAASIGNAASRVVAGRSRRLAASSVNGSELFETGSGRPYDGRPLYDPLEATTSAVNRAADQAFFSTVPSSAFFGTGAGLSESGILLEGSTLVEDLVSTTTSAIATVGSIDPTARQIEMPKAMDEHFLIANWQDCVVVILFCLLIVVTVIGNTLVILSVITTRRLRTVTNCFVMSLAVADWLVGIFVMPPAVAVHLMGKCWP</sequence>
<keyword evidence="5 12" id="KW-1133">Transmembrane helix</keyword>
<keyword evidence="4 12" id="KW-0812">Transmembrane</keyword>
<evidence type="ECO:0000259" key="13">
    <source>
        <dbReference type="PROSITE" id="PS50262"/>
    </source>
</evidence>
<proteinExistence type="inferred from homology"/>
<keyword evidence="9" id="KW-0675">Receptor</keyword>
<dbReference type="STRING" id="30069.A0A182YSB6"/>
<dbReference type="PROSITE" id="PS50262">
    <property type="entry name" value="G_PROTEIN_RECEP_F1_2"/>
    <property type="match status" value="1"/>
</dbReference>
<protein>
    <recommendedName>
        <fullName evidence="13">G-protein coupled receptors family 1 profile domain-containing protein</fullName>
    </recommendedName>
</protein>
<organism evidence="14 15">
    <name type="scientific">Anopheles stephensi</name>
    <name type="common">Indo-Pakistan malaria mosquito</name>
    <dbReference type="NCBI Taxonomy" id="30069"/>
    <lineage>
        <taxon>Eukaryota</taxon>
        <taxon>Metazoa</taxon>
        <taxon>Ecdysozoa</taxon>
        <taxon>Arthropoda</taxon>
        <taxon>Hexapoda</taxon>
        <taxon>Insecta</taxon>
        <taxon>Pterygota</taxon>
        <taxon>Neoptera</taxon>
        <taxon>Endopterygota</taxon>
        <taxon>Diptera</taxon>
        <taxon>Nematocera</taxon>
        <taxon>Culicoidea</taxon>
        <taxon>Culicidae</taxon>
        <taxon>Anophelinae</taxon>
        <taxon>Anopheles</taxon>
    </lineage>
</organism>
<evidence type="ECO:0000256" key="7">
    <source>
        <dbReference type="ARBA" id="ARBA00023136"/>
    </source>
</evidence>
<dbReference type="VEuPathDB" id="VectorBase:ASTE008829"/>
<dbReference type="Gene3D" id="1.20.1070.10">
    <property type="entry name" value="Rhodopsin 7-helix transmembrane proteins"/>
    <property type="match status" value="1"/>
</dbReference>
<dbReference type="GO" id="GO:0004993">
    <property type="term" value="F:G protein-coupled serotonin receptor activity"/>
    <property type="evidence" value="ECO:0007669"/>
    <property type="project" value="UniProtKB-ARBA"/>
</dbReference>
<dbReference type="VEuPathDB" id="VectorBase:ASTEI11352"/>
<evidence type="ECO:0000256" key="3">
    <source>
        <dbReference type="ARBA" id="ARBA00022475"/>
    </source>
</evidence>
<feature type="region of interest" description="Disordered" evidence="11">
    <location>
        <begin position="1"/>
        <end position="25"/>
    </location>
</feature>
<evidence type="ECO:0000256" key="12">
    <source>
        <dbReference type="SAM" id="Phobius"/>
    </source>
</evidence>
<evidence type="ECO:0000256" key="8">
    <source>
        <dbReference type="ARBA" id="ARBA00023157"/>
    </source>
</evidence>
<accession>A0A182YSB6</accession>
<evidence type="ECO:0000256" key="4">
    <source>
        <dbReference type="ARBA" id="ARBA00022692"/>
    </source>
</evidence>
<dbReference type="VEuPathDB" id="VectorBase:ASTEI20_044311"/>
<dbReference type="PRINTS" id="PR00237">
    <property type="entry name" value="GPCRRHODOPSN"/>
</dbReference>
<evidence type="ECO:0000256" key="10">
    <source>
        <dbReference type="ARBA" id="ARBA00023224"/>
    </source>
</evidence>
<evidence type="ECO:0000256" key="6">
    <source>
        <dbReference type="ARBA" id="ARBA00023040"/>
    </source>
</evidence>
<evidence type="ECO:0000256" key="1">
    <source>
        <dbReference type="ARBA" id="ARBA00004651"/>
    </source>
</evidence>
<dbReference type="PANTHER" id="PTHR24248">
    <property type="entry name" value="ADRENERGIC RECEPTOR-RELATED G-PROTEIN COUPLED RECEPTOR"/>
    <property type="match status" value="1"/>
</dbReference>
<dbReference type="GO" id="GO:0043410">
    <property type="term" value="P:positive regulation of MAPK cascade"/>
    <property type="evidence" value="ECO:0007669"/>
    <property type="project" value="TreeGrafter"/>
</dbReference>
<keyword evidence="15" id="KW-1185">Reference proteome</keyword>
<dbReference type="InterPro" id="IPR017452">
    <property type="entry name" value="GPCR_Rhodpsn_7TM"/>
</dbReference>
<feature type="transmembrane region" description="Helical" evidence="12">
    <location>
        <begin position="243"/>
        <end position="268"/>
    </location>
</feature>
<evidence type="ECO:0000256" key="2">
    <source>
        <dbReference type="ARBA" id="ARBA00010663"/>
    </source>
</evidence>
<comment type="similarity">
    <text evidence="2">Belongs to the G-protein coupled receptor 1 family.</text>
</comment>
<evidence type="ECO:0000313" key="14">
    <source>
        <dbReference type="EnsemblMetazoa" id="ASTEI11352-PA"/>
    </source>
</evidence>
<dbReference type="PANTHER" id="PTHR24248:SF199">
    <property type="entry name" value="IP13425P-RELATED"/>
    <property type="match status" value="1"/>
</dbReference>
<dbReference type="GO" id="GO:0005886">
    <property type="term" value="C:plasma membrane"/>
    <property type="evidence" value="ECO:0007669"/>
    <property type="project" value="UniProtKB-SubCell"/>
</dbReference>
<dbReference type="InterPro" id="IPR000276">
    <property type="entry name" value="GPCR_Rhodpsn"/>
</dbReference>
<evidence type="ECO:0000256" key="9">
    <source>
        <dbReference type="ARBA" id="ARBA00023170"/>
    </source>
</evidence>
<comment type="subcellular location">
    <subcellularLocation>
        <location evidence="1">Cell membrane</location>
        <topology evidence="1">Multi-pass membrane protein</topology>
    </subcellularLocation>
</comment>
<dbReference type="Proteomes" id="UP000076408">
    <property type="component" value="Unassembled WGS sequence"/>
</dbReference>
<dbReference type="AlphaFoldDB" id="A0A182YSB6"/>
<reference evidence="15" key="1">
    <citation type="journal article" date="2014" name="Genome Biol.">
        <title>Genome analysis of a major urban malaria vector mosquito, Anopheles stephensi.</title>
        <authorList>
            <person name="Jiang X."/>
            <person name="Peery A."/>
            <person name="Hall A.B."/>
            <person name="Sharma A."/>
            <person name="Chen X.G."/>
            <person name="Waterhouse R.M."/>
            <person name="Komissarov A."/>
            <person name="Riehle M.M."/>
            <person name="Shouche Y."/>
            <person name="Sharakhova M.V."/>
            <person name="Lawson D."/>
            <person name="Pakpour N."/>
            <person name="Arensburger P."/>
            <person name="Davidson V.L."/>
            <person name="Eiglmeier K."/>
            <person name="Emrich S."/>
            <person name="George P."/>
            <person name="Kennedy R.C."/>
            <person name="Mane S.P."/>
            <person name="Maslen G."/>
            <person name="Oringanje C."/>
            <person name="Qi Y."/>
            <person name="Settlage R."/>
            <person name="Tojo M."/>
            <person name="Tubio J.M."/>
            <person name="Unger M.F."/>
            <person name="Wang B."/>
            <person name="Vernick K.D."/>
            <person name="Ribeiro J.M."/>
            <person name="James A.A."/>
            <person name="Michel K."/>
            <person name="Riehle M.A."/>
            <person name="Luckhart S."/>
            <person name="Sharakhov I.V."/>
            <person name="Tu Z."/>
        </authorList>
    </citation>
    <scope>NUCLEOTIDE SEQUENCE [LARGE SCALE GENOMIC DNA]</scope>
    <source>
        <strain evidence="15">Indian</strain>
    </source>
</reference>
<dbReference type="Pfam" id="PF00001">
    <property type="entry name" value="7tm_1"/>
    <property type="match status" value="1"/>
</dbReference>
<keyword evidence="10" id="KW-0807">Transducer</keyword>
<dbReference type="GO" id="GO:0071880">
    <property type="term" value="P:adenylate cyclase-activating adrenergic receptor signaling pathway"/>
    <property type="evidence" value="ECO:0007669"/>
    <property type="project" value="TreeGrafter"/>
</dbReference>
<evidence type="ECO:0000313" key="15">
    <source>
        <dbReference type="Proteomes" id="UP000076408"/>
    </source>
</evidence>
<evidence type="ECO:0000256" key="11">
    <source>
        <dbReference type="SAM" id="MobiDB-lite"/>
    </source>
</evidence>
<keyword evidence="8" id="KW-1015">Disulfide bond</keyword>
<evidence type="ECO:0000256" key="5">
    <source>
        <dbReference type="ARBA" id="ARBA00022989"/>
    </source>
</evidence>
<keyword evidence="7 12" id="KW-0472">Membrane</keyword>
<feature type="domain" description="G-protein coupled receptors family 1 profile" evidence="13">
    <location>
        <begin position="222"/>
        <end position="273"/>
    </location>
</feature>
<feature type="transmembrane region" description="Helical" evidence="12">
    <location>
        <begin position="207"/>
        <end position="231"/>
    </location>
</feature>
<feature type="compositionally biased region" description="Basic and acidic residues" evidence="11">
    <location>
        <begin position="1"/>
        <end position="12"/>
    </location>
</feature>
<reference evidence="14" key="2">
    <citation type="submission" date="2020-05" db="UniProtKB">
        <authorList>
            <consortium name="EnsemblMetazoa"/>
        </authorList>
    </citation>
    <scope>IDENTIFICATION</scope>
    <source>
        <strain evidence="14">Indian</strain>
    </source>
</reference>
<keyword evidence="6" id="KW-0297">G-protein coupled receptor</keyword>
<keyword evidence="3" id="KW-1003">Cell membrane</keyword>